<proteinExistence type="inferred from homology"/>
<feature type="compositionally biased region" description="Polar residues" evidence="7">
    <location>
        <begin position="462"/>
        <end position="484"/>
    </location>
</feature>
<feature type="compositionally biased region" description="Polar residues" evidence="7">
    <location>
        <begin position="536"/>
        <end position="557"/>
    </location>
</feature>
<keyword evidence="2" id="KW-0227">DNA damage</keyword>
<gene>
    <name evidence="8" type="ORF">WICPIJ_001297</name>
</gene>
<sequence length="557" mass="60725">MSSTMNNSTFGGKPVKIEQFDANERLSVQEKLEKKLGPEYISTRPGAGGVRVSYIEGWKAVNLANSIFGFNGWYSEVKNITVDYLDSNNGRYGVGISATIRVILKDGAYHEDIGYGSIENAKTKAAAFEKAKKEAVTDGLKRALRSFGNAMGNCLYDKDYLKRIHGVKVAPPDFDESNLMRFADTAPSTRTNTIPPPKLNEEPSYEQLPPKQMQQAPQQITSNAQPLPPLQHQAAQQNRMLTPAKQSAQVPHNQSSNLNHPNRYPPPQSLRNQQSAPRAAPIAKSIPAKRSLETPTNNKFYQDIDFDDSLTFSDDLAGDSDNDDIDNFLEERRLKELNQPSILSNGSNSTIADQDSTKENQTPPTSISKTSSEQPNTINSISSKEPITNIPNDINRIQTTAQTAVNPAVSEIPAQVGFFTARVAEKVQNNNASTNDHFNPQFISPSMRRTVDPTKSAPIKRTNISPAHSAINNPTPTVIQKAHNSTPSPGPTSVSTGPGLAPNSGTSPSLRFDNPRLMPNRQIGKPRYPPPKRTKISPSVNDSAGDSSSNENAGNNA</sequence>
<comment type="function">
    <text evidence="5">Involved in DNA double-strand break (DSB) repair and recombination. Promotes the annealing of complementary single-stranded DNA and by stimulation of the RAD51 recombinase.</text>
</comment>
<dbReference type="PANTHER" id="PTHR12132:SF1">
    <property type="entry name" value="DNA REPAIR PROTEIN RAD52 HOMOLOG"/>
    <property type="match status" value="1"/>
</dbReference>
<evidence type="ECO:0000256" key="7">
    <source>
        <dbReference type="SAM" id="MobiDB-lite"/>
    </source>
</evidence>
<keyword evidence="9" id="KW-1185">Reference proteome</keyword>
<feature type="compositionally biased region" description="Polar residues" evidence="7">
    <location>
        <begin position="431"/>
        <end position="444"/>
    </location>
</feature>
<feature type="compositionally biased region" description="Polar residues" evidence="7">
    <location>
        <begin position="338"/>
        <end position="390"/>
    </location>
</feature>
<dbReference type="InterPro" id="IPR007232">
    <property type="entry name" value="Rad52_Rad59_Rad22"/>
</dbReference>
<dbReference type="SUPFAM" id="SSF54768">
    <property type="entry name" value="dsRNA-binding domain-like"/>
    <property type="match status" value="1"/>
</dbReference>
<dbReference type="GO" id="GO:0000730">
    <property type="term" value="P:DNA recombinase assembly"/>
    <property type="evidence" value="ECO:0007669"/>
    <property type="project" value="InterPro"/>
</dbReference>
<dbReference type="GO" id="GO:0006312">
    <property type="term" value="P:mitotic recombination"/>
    <property type="evidence" value="ECO:0007669"/>
    <property type="project" value="TreeGrafter"/>
</dbReference>
<dbReference type="NCBIfam" id="TIGR00607">
    <property type="entry name" value="rad52"/>
    <property type="match status" value="1"/>
</dbReference>
<feature type="compositionally biased region" description="Polar residues" evidence="7">
    <location>
        <begin position="212"/>
        <end position="223"/>
    </location>
</feature>
<evidence type="ECO:0000313" key="9">
    <source>
        <dbReference type="Proteomes" id="UP000774326"/>
    </source>
</evidence>
<dbReference type="Pfam" id="PF04098">
    <property type="entry name" value="Rad52_Rad22"/>
    <property type="match status" value="1"/>
</dbReference>
<evidence type="ECO:0000256" key="5">
    <source>
        <dbReference type="ARBA" id="ARBA00037138"/>
    </source>
</evidence>
<dbReference type="AlphaFoldDB" id="A0A9P8QB66"/>
<keyword evidence="4" id="KW-0234">DNA repair</keyword>
<dbReference type="GO" id="GO:0005634">
    <property type="term" value="C:nucleus"/>
    <property type="evidence" value="ECO:0007669"/>
    <property type="project" value="InterPro"/>
</dbReference>
<accession>A0A9P8QB66</accession>
<evidence type="ECO:0000256" key="4">
    <source>
        <dbReference type="ARBA" id="ARBA00023204"/>
    </source>
</evidence>
<feature type="region of interest" description="Disordered" evidence="7">
    <location>
        <begin position="336"/>
        <end position="390"/>
    </location>
</feature>
<name>A0A9P8QB66_WICPI</name>
<comment type="similarity">
    <text evidence="1">Belongs to the RAD52 family.</text>
</comment>
<evidence type="ECO:0000313" key="8">
    <source>
        <dbReference type="EMBL" id="KAH3687713.1"/>
    </source>
</evidence>
<reference evidence="8" key="1">
    <citation type="journal article" date="2021" name="Open Biol.">
        <title>Shared evolutionary footprints suggest mitochondrial oxidative damage underlies multiple complex I losses in fungi.</title>
        <authorList>
            <person name="Schikora-Tamarit M.A."/>
            <person name="Marcet-Houben M."/>
            <person name="Nosek J."/>
            <person name="Gabaldon T."/>
        </authorList>
    </citation>
    <scope>NUCLEOTIDE SEQUENCE</scope>
    <source>
        <strain evidence="8">CBS2887</strain>
    </source>
</reference>
<comment type="caution">
    <text evidence="8">The sequence shown here is derived from an EMBL/GenBank/DDBJ whole genome shotgun (WGS) entry which is preliminary data.</text>
</comment>
<reference evidence="8" key="2">
    <citation type="submission" date="2021-01" db="EMBL/GenBank/DDBJ databases">
        <authorList>
            <person name="Schikora-Tamarit M.A."/>
        </authorList>
    </citation>
    <scope>NUCLEOTIDE SEQUENCE</scope>
    <source>
        <strain evidence="8">CBS2887</strain>
    </source>
</reference>
<evidence type="ECO:0000256" key="6">
    <source>
        <dbReference type="ARBA" id="ARBA00041062"/>
    </source>
</evidence>
<dbReference type="Gene3D" id="3.30.390.80">
    <property type="entry name" value="DNA repair protein Rad52/59/22"/>
    <property type="match status" value="1"/>
</dbReference>
<feature type="compositionally biased region" description="Low complexity" evidence="7">
    <location>
        <begin position="485"/>
        <end position="499"/>
    </location>
</feature>
<evidence type="ECO:0000256" key="1">
    <source>
        <dbReference type="ARBA" id="ARBA00006638"/>
    </source>
</evidence>
<feature type="region of interest" description="Disordered" evidence="7">
    <location>
        <begin position="180"/>
        <end position="294"/>
    </location>
</feature>
<dbReference type="FunFam" id="3.30.390.80:FF:000001">
    <property type="entry name" value="DNA repair protein RAD52 homolog"/>
    <property type="match status" value="1"/>
</dbReference>
<dbReference type="OrthoDB" id="206565at2759"/>
<evidence type="ECO:0000256" key="2">
    <source>
        <dbReference type="ARBA" id="ARBA00022763"/>
    </source>
</evidence>
<evidence type="ECO:0000256" key="3">
    <source>
        <dbReference type="ARBA" id="ARBA00023172"/>
    </source>
</evidence>
<dbReference type="InterPro" id="IPR004585">
    <property type="entry name" value="DNA_recomb/repair_Rad52"/>
</dbReference>
<dbReference type="PANTHER" id="PTHR12132">
    <property type="entry name" value="DNA REPAIR AND RECOMBINATION PROTEIN RAD52, RAD59"/>
    <property type="match status" value="1"/>
</dbReference>
<dbReference type="Proteomes" id="UP000774326">
    <property type="component" value="Unassembled WGS sequence"/>
</dbReference>
<keyword evidence="3" id="KW-0233">DNA recombination</keyword>
<dbReference type="GO" id="GO:0045002">
    <property type="term" value="P:double-strand break repair via single-strand annealing"/>
    <property type="evidence" value="ECO:0007669"/>
    <property type="project" value="InterPro"/>
</dbReference>
<feature type="compositionally biased region" description="Polar residues" evidence="7">
    <location>
        <begin position="238"/>
        <end position="260"/>
    </location>
</feature>
<dbReference type="GO" id="GO:0003697">
    <property type="term" value="F:single-stranded DNA binding"/>
    <property type="evidence" value="ECO:0007669"/>
    <property type="project" value="UniProtKB-ARBA"/>
</dbReference>
<dbReference type="InterPro" id="IPR042525">
    <property type="entry name" value="Rad52_Rad59_Rad22_sf"/>
</dbReference>
<dbReference type="InterPro" id="IPR041247">
    <property type="entry name" value="Rad52_fam"/>
</dbReference>
<protein>
    <recommendedName>
        <fullName evidence="6">DNA repair and recombination protein RAD52</fullName>
    </recommendedName>
</protein>
<dbReference type="EMBL" id="JAEUBG010000661">
    <property type="protein sequence ID" value="KAH3687713.1"/>
    <property type="molecule type" value="Genomic_DNA"/>
</dbReference>
<organism evidence="8 9">
    <name type="scientific">Wickerhamomyces pijperi</name>
    <name type="common">Yeast</name>
    <name type="synonym">Pichia pijperi</name>
    <dbReference type="NCBI Taxonomy" id="599730"/>
    <lineage>
        <taxon>Eukaryota</taxon>
        <taxon>Fungi</taxon>
        <taxon>Dikarya</taxon>
        <taxon>Ascomycota</taxon>
        <taxon>Saccharomycotina</taxon>
        <taxon>Saccharomycetes</taxon>
        <taxon>Phaffomycetales</taxon>
        <taxon>Wickerhamomycetaceae</taxon>
        <taxon>Wickerhamomyces</taxon>
    </lineage>
</organism>
<feature type="region of interest" description="Disordered" evidence="7">
    <location>
        <begin position="431"/>
        <end position="557"/>
    </location>
</feature>